<feature type="compositionally biased region" description="Polar residues" evidence="1">
    <location>
        <begin position="323"/>
        <end position="337"/>
    </location>
</feature>
<dbReference type="Proteomes" id="UP001642520">
    <property type="component" value="Unassembled WGS sequence"/>
</dbReference>
<organism evidence="2 3">
    <name type="scientific">Xylocopa violacea</name>
    <name type="common">Violet carpenter bee</name>
    <name type="synonym">Apis violacea</name>
    <dbReference type="NCBI Taxonomy" id="135666"/>
    <lineage>
        <taxon>Eukaryota</taxon>
        <taxon>Metazoa</taxon>
        <taxon>Ecdysozoa</taxon>
        <taxon>Arthropoda</taxon>
        <taxon>Hexapoda</taxon>
        <taxon>Insecta</taxon>
        <taxon>Pterygota</taxon>
        <taxon>Neoptera</taxon>
        <taxon>Endopterygota</taxon>
        <taxon>Hymenoptera</taxon>
        <taxon>Apocrita</taxon>
        <taxon>Aculeata</taxon>
        <taxon>Apoidea</taxon>
        <taxon>Anthophila</taxon>
        <taxon>Apidae</taxon>
        <taxon>Xylocopa</taxon>
        <taxon>Xylocopa</taxon>
    </lineage>
</organism>
<feature type="region of interest" description="Disordered" evidence="1">
    <location>
        <begin position="195"/>
        <end position="215"/>
    </location>
</feature>
<dbReference type="EMBL" id="CAXAJV020001292">
    <property type="protein sequence ID" value="CAL7941014.1"/>
    <property type="molecule type" value="Genomic_DNA"/>
</dbReference>
<evidence type="ECO:0000256" key="1">
    <source>
        <dbReference type="SAM" id="MobiDB-lite"/>
    </source>
</evidence>
<feature type="region of interest" description="Disordered" evidence="1">
    <location>
        <begin position="127"/>
        <end position="165"/>
    </location>
</feature>
<accession>A0ABP1NJ12</accession>
<comment type="caution">
    <text evidence="2">The sequence shown here is derived from an EMBL/GenBank/DDBJ whole genome shotgun (WGS) entry which is preliminary data.</text>
</comment>
<feature type="compositionally biased region" description="Polar residues" evidence="1">
    <location>
        <begin position="129"/>
        <end position="145"/>
    </location>
</feature>
<name>A0ABP1NJ12_XYLVO</name>
<protein>
    <submittedName>
        <fullName evidence="2">Uncharacterized protein</fullName>
    </submittedName>
</protein>
<keyword evidence="3" id="KW-1185">Reference proteome</keyword>
<gene>
    <name evidence="2" type="ORF">XYLVIOL_LOCUS4762</name>
</gene>
<feature type="compositionally biased region" description="Basic and acidic residues" evidence="1">
    <location>
        <begin position="343"/>
        <end position="354"/>
    </location>
</feature>
<sequence>MTVETPTAETAMSYADFSESDVITMASTIVDNITAVAIESSTEPEETITETGATESTTSSNFVINLTDRNNILDETLPSSDQLETLPTTVSSTTTFVPVQANRRLETYNRTAYLDSRYVRKKFVRKRPVTSSEDGIGQNPATGPTTHALPLASERSDLETASKRRKSLFVRRKPVSSTTTRTTLLLEEDSIEDDKFSSEKDLRLEEEQHESTDATLRIHRAQDETLYPVNHLSTKSDSAEFWNRYTTASTTEPPLFSVLPQKSTTIDDDPARIEDEDDEAHKSVSSSNRPSELRPRYRVPDSLKKIANTEGLYSSESSSEQSDIGNNSRTRYQNFRQPKTRYKYREITRNRGENQESVVDATESPSFDSSTHVRTRFYARRPVSTTEPPVTETLIPAKKFDYAADAYRRQQSLRTTPRNQNEDTTIVPSSNEEREVQNFVDADYVTTISPQPLVTRLVTSVKESATTERQKILIKTKYSSLTSTTKIPLQTTAARVEHPTTTPISVLNTLERSMDPIREENEDESANEIRQGQVERSTLPIEGEFLYQARFTTESHESSTIEIESVFSNLLGSRDSTK</sequence>
<feature type="compositionally biased region" description="Basic and acidic residues" evidence="1">
    <location>
        <begin position="291"/>
        <end position="304"/>
    </location>
</feature>
<feature type="region of interest" description="Disordered" evidence="1">
    <location>
        <begin position="252"/>
        <end position="368"/>
    </location>
</feature>
<proteinExistence type="predicted"/>
<evidence type="ECO:0000313" key="2">
    <source>
        <dbReference type="EMBL" id="CAL7941014.1"/>
    </source>
</evidence>
<evidence type="ECO:0000313" key="3">
    <source>
        <dbReference type="Proteomes" id="UP001642520"/>
    </source>
</evidence>
<reference evidence="2 3" key="1">
    <citation type="submission" date="2024-08" db="EMBL/GenBank/DDBJ databases">
        <authorList>
            <person name="Will J Nash"/>
            <person name="Angela Man"/>
            <person name="Seanna McTaggart"/>
            <person name="Kendall Baker"/>
            <person name="Tom Barker"/>
            <person name="Leah Catchpole"/>
            <person name="Alex Durrant"/>
            <person name="Karim Gharbi"/>
            <person name="Naomi Irish"/>
            <person name="Gemy Kaithakottil"/>
            <person name="Debby Ku"/>
            <person name="Aaliyah Providence"/>
            <person name="Felix Shaw"/>
            <person name="David Swarbreck"/>
            <person name="Chris Watkins"/>
            <person name="Ann M. McCartney"/>
            <person name="Giulio Formenti"/>
            <person name="Alice Mouton"/>
            <person name="Noel Vella"/>
            <person name="Bjorn M von Reumont"/>
            <person name="Adriana Vella"/>
            <person name="Wilfried Haerty"/>
        </authorList>
    </citation>
    <scope>NUCLEOTIDE SEQUENCE [LARGE SCALE GENOMIC DNA]</scope>
</reference>
<feature type="compositionally biased region" description="Basic and acidic residues" evidence="1">
    <location>
        <begin position="195"/>
        <end position="212"/>
    </location>
</feature>